<organism evidence="2 3">
    <name type="scientific">Paenibacillus oryzisoli</name>
    <dbReference type="NCBI Taxonomy" id="1850517"/>
    <lineage>
        <taxon>Bacteria</taxon>
        <taxon>Bacillati</taxon>
        <taxon>Bacillota</taxon>
        <taxon>Bacilli</taxon>
        <taxon>Bacillales</taxon>
        <taxon>Paenibacillaceae</taxon>
        <taxon>Paenibacillus</taxon>
    </lineage>
</organism>
<dbReference type="STRING" id="1850517.A8708_33295"/>
<dbReference type="SUPFAM" id="SSF52317">
    <property type="entry name" value="Class I glutamine amidotransferase-like"/>
    <property type="match status" value="1"/>
</dbReference>
<dbReference type="PIRSF" id="PIRSF030013">
    <property type="entry name" value="ThuA"/>
    <property type="match status" value="1"/>
</dbReference>
<evidence type="ECO:0000313" key="2">
    <source>
        <dbReference type="EMBL" id="OAS22058.1"/>
    </source>
</evidence>
<reference evidence="2 3" key="1">
    <citation type="submission" date="2016-05" db="EMBL/GenBank/DDBJ databases">
        <title>Paenibacillus sp. 1ZS3-15 nov., isolated from the rhizosphere soil.</title>
        <authorList>
            <person name="Zhang X.X."/>
            <person name="Zhang J."/>
        </authorList>
    </citation>
    <scope>NUCLEOTIDE SEQUENCE [LARGE SCALE GENOMIC DNA]</scope>
    <source>
        <strain evidence="2 3">1ZS3-15</strain>
    </source>
</reference>
<dbReference type="InterPro" id="IPR029010">
    <property type="entry name" value="ThuA-like"/>
</dbReference>
<feature type="domain" description="ThuA-like" evidence="1">
    <location>
        <begin position="3"/>
        <end position="218"/>
    </location>
</feature>
<dbReference type="OrthoDB" id="252909at2"/>
<dbReference type="RefSeq" id="WP_068662198.1">
    <property type="nucleotide sequence ID" value="NZ_LYPB01000046.1"/>
</dbReference>
<protein>
    <submittedName>
        <fullName evidence="2">Trehalose utilization protein ThuA</fullName>
    </submittedName>
</protein>
<evidence type="ECO:0000259" key="1">
    <source>
        <dbReference type="Pfam" id="PF06283"/>
    </source>
</evidence>
<dbReference type="Pfam" id="PF06283">
    <property type="entry name" value="ThuA"/>
    <property type="match status" value="1"/>
</dbReference>
<dbReference type="InterPro" id="IPR009381">
    <property type="entry name" value="Trehalose_catabolism_ThuA_prok"/>
</dbReference>
<gene>
    <name evidence="2" type="ORF">A8708_33295</name>
</gene>
<name>A0A198AMC1_9BACL</name>
<evidence type="ECO:0000313" key="3">
    <source>
        <dbReference type="Proteomes" id="UP000078454"/>
    </source>
</evidence>
<dbReference type="EMBL" id="LYPB01000046">
    <property type="protein sequence ID" value="OAS22058.1"/>
    <property type="molecule type" value="Genomic_DNA"/>
</dbReference>
<accession>A0A198AMC1</accession>
<comment type="caution">
    <text evidence="2">The sequence shown here is derived from an EMBL/GenBank/DDBJ whole genome shotgun (WGS) entry which is preliminary data.</text>
</comment>
<proteinExistence type="predicted"/>
<dbReference type="AlphaFoldDB" id="A0A198AMC1"/>
<sequence>MIRVTIWNEFLQEQRKEEVARIYPKGMHGAIADGISQEGFEISCATFNEPEHGLTQEKLDQTDVLIYWGHVEHKGFQDNVVDRICKRVHEGMGLIVLHSGHHSKLFRKLMGTSCDLLWREADEKERLWVMDPSHPIVAGIGPYIDLQEEEMYGEHFDIPTPEELILVSWFQGGEVFRSGCTYRRGQGKIFYFRPGHETYPTYHNKDVQRVIANAVKWTAPIQREKTFYGHHAPLEEIKK</sequence>
<keyword evidence="3" id="KW-1185">Reference proteome</keyword>
<dbReference type="InterPro" id="IPR029062">
    <property type="entry name" value="Class_I_gatase-like"/>
</dbReference>
<dbReference type="Gene3D" id="3.40.50.880">
    <property type="match status" value="1"/>
</dbReference>
<dbReference type="Proteomes" id="UP000078454">
    <property type="component" value="Unassembled WGS sequence"/>
</dbReference>